<proteinExistence type="predicted"/>
<evidence type="ECO:0000256" key="2">
    <source>
        <dbReference type="ARBA" id="ARBA00022737"/>
    </source>
</evidence>
<dbReference type="AlphaFoldDB" id="A0A4Q2T1U8"/>
<feature type="domain" description="Rhodanese" evidence="3">
    <location>
        <begin position="10"/>
        <end position="127"/>
    </location>
</feature>
<dbReference type="InterPro" id="IPR036873">
    <property type="entry name" value="Rhodanese-like_dom_sf"/>
</dbReference>
<dbReference type="InterPro" id="IPR001763">
    <property type="entry name" value="Rhodanese-like_dom"/>
</dbReference>
<dbReference type="Gene3D" id="3.40.250.10">
    <property type="entry name" value="Rhodanese-like domain"/>
    <property type="match status" value="2"/>
</dbReference>
<evidence type="ECO:0000313" key="4">
    <source>
        <dbReference type="EMBL" id="RYC10930.1"/>
    </source>
</evidence>
<dbReference type="SMART" id="SM00450">
    <property type="entry name" value="RHOD"/>
    <property type="match status" value="2"/>
</dbReference>
<reference evidence="4 5" key="1">
    <citation type="submission" date="2019-01" db="EMBL/GenBank/DDBJ databases">
        <title>Novel species of Nocardioides.</title>
        <authorList>
            <person name="Liu Q."/>
            <person name="X Y.-H."/>
        </authorList>
    </citation>
    <scope>NUCLEOTIDE SEQUENCE [LARGE SCALE GENOMIC DNA]</scope>
    <source>
        <strain evidence="4 5">HLT2-9</strain>
    </source>
</reference>
<feature type="domain" description="Rhodanese" evidence="3">
    <location>
        <begin position="158"/>
        <end position="264"/>
    </location>
</feature>
<evidence type="ECO:0000313" key="5">
    <source>
        <dbReference type="Proteomes" id="UP000291101"/>
    </source>
</evidence>
<dbReference type="CDD" id="cd01448">
    <property type="entry name" value="TST_Repeat_1"/>
    <property type="match status" value="1"/>
</dbReference>
<dbReference type="Pfam" id="PF00581">
    <property type="entry name" value="Rhodanese"/>
    <property type="match status" value="2"/>
</dbReference>
<dbReference type="OrthoDB" id="9770030at2"/>
<dbReference type="PANTHER" id="PTHR11364">
    <property type="entry name" value="THIOSULFATE SULFERTANSFERASE"/>
    <property type="match status" value="1"/>
</dbReference>
<dbReference type="EMBL" id="SDWV01000010">
    <property type="protein sequence ID" value="RYC10930.1"/>
    <property type="molecule type" value="Genomic_DNA"/>
</dbReference>
<protein>
    <submittedName>
        <fullName evidence="4">Sulfurtransferase</fullName>
    </submittedName>
</protein>
<dbReference type="PROSITE" id="PS50206">
    <property type="entry name" value="RHODANESE_3"/>
    <property type="match status" value="2"/>
</dbReference>
<evidence type="ECO:0000256" key="1">
    <source>
        <dbReference type="ARBA" id="ARBA00022679"/>
    </source>
</evidence>
<dbReference type="Proteomes" id="UP000291101">
    <property type="component" value="Unassembled WGS sequence"/>
</dbReference>
<organism evidence="4 5">
    <name type="scientific">Nocardioides zhouii</name>
    <dbReference type="NCBI Taxonomy" id="1168729"/>
    <lineage>
        <taxon>Bacteria</taxon>
        <taxon>Bacillati</taxon>
        <taxon>Actinomycetota</taxon>
        <taxon>Actinomycetes</taxon>
        <taxon>Propionibacteriales</taxon>
        <taxon>Nocardioidaceae</taxon>
        <taxon>Nocardioides</taxon>
    </lineage>
</organism>
<gene>
    <name evidence="4" type="ORF">EUA94_11900</name>
</gene>
<dbReference type="CDD" id="cd01449">
    <property type="entry name" value="TST_Repeat_2"/>
    <property type="match status" value="1"/>
</dbReference>
<dbReference type="InterPro" id="IPR045078">
    <property type="entry name" value="TST/MPST-like"/>
</dbReference>
<keyword evidence="5" id="KW-1185">Reference proteome</keyword>
<evidence type="ECO:0000259" key="3">
    <source>
        <dbReference type="PROSITE" id="PS50206"/>
    </source>
</evidence>
<accession>A0A4Q2T1U8</accession>
<sequence>MISPRELAGNLDRFTVIDVRYLMGGPLGGEQHAAGHVAGAAYVDMDRDLADPPGAGGRHPLPEETRFEEAMRRAGVRADRPVVAYDDWQGRGAARAWWLLRFHGHPDVRVLDGGWSAWLADGLPVESGAVHAEPGDFTVSPDKGMPVVEADDVLGVEVLVDARAAERFSGATEPVDPVAGRIPGAVNVPTTANLDEYGRFLPAHRLREAYARVGADASDSVAAYCGSGVTATHDLLAMEVAGIRGALYPGSWSGWITDPDRPIETG</sequence>
<dbReference type="SUPFAM" id="SSF52821">
    <property type="entry name" value="Rhodanese/Cell cycle control phosphatase"/>
    <property type="match status" value="2"/>
</dbReference>
<name>A0A4Q2T1U8_9ACTN</name>
<dbReference type="PANTHER" id="PTHR11364:SF27">
    <property type="entry name" value="SULFURTRANSFERASE"/>
    <property type="match status" value="1"/>
</dbReference>
<keyword evidence="1 4" id="KW-0808">Transferase</keyword>
<dbReference type="GO" id="GO:0004792">
    <property type="term" value="F:thiosulfate-cyanide sulfurtransferase activity"/>
    <property type="evidence" value="ECO:0007669"/>
    <property type="project" value="TreeGrafter"/>
</dbReference>
<keyword evidence="2" id="KW-0677">Repeat</keyword>
<comment type="caution">
    <text evidence="4">The sequence shown here is derived from an EMBL/GenBank/DDBJ whole genome shotgun (WGS) entry which is preliminary data.</text>
</comment>